<keyword evidence="5" id="KW-0442">Lipid degradation</keyword>
<dbReference type="EMBL" id="SPLM01000145">
    <property type="protein sequence ID" value="TMW56578.1"/>
    <property type="molecule type" value="Genomic_DNA"/>
</dbReference>
<proteinExistence type="predicted"/>
<keyword evidence="8" id="KW-1133">Transmembrane helix</keyword>
<keyword evidence="3" id="KW-0677">Repeat</keyword>
<dbReference type="GO" id="GO:0005886">
    <property type="term" value="C:plasma membrane"/>
    <property type="evidence" value="ECO:0007669"/>
    <property type="project" value="TreeGrafter"/>
</dbReference>
<feature type="region of interest" description="Disordered" evidence="7">
    <location>
        <begin position="1567"/>
        <end position="1597"/>
    </location>
</feature>
<dbReference type="SUPFAM" id="SSF56024">
    <property type="entry name" value="Phospholipase D/nuclease"/>
    <property type="match status" value="2"/>
</dbReference>
<accession>A0A8K1FF98</accession>
<dbReference type="Pfam" id="PF13091">
    <property type="entry name" value="PLDc_2"/>
    <property type="match status" value="1"/>
</dbReference>
<evidence type="ECO:0000313" key="11">
    <source>
        <dbReference type="Proteomes" id="UP000794436"/>
    </source>
</evidence>
<dbReference type="PANTHER" id="PTHR18896">
    <property type="entry name" value="PHOSPHOLIPASE D"/>
    <property type="match status" value="1"/>
</dbReference>
<dbReference type="OrthoDB" id="14911at2759"/>
<evidence type="ECO:0000256" key="3">
    <source>
        <dbReference type="ARBA" id="ARBA00022737"/>
    </source>
</evidence>
<dbReference type="InterPro" id="IPR001736">
    <property type="entry name" value="PLipase_D/transphosphatidylase"/>
</dbReference>
<feature type="domain" description="PLD phosphodiesterase" evidence="9">
    <location>
        <begin position="1234"/>
        <end position="1261"/>
    </location>
</feature>
<evidence type="ECO:0000256" key="7">
    <source>
        <dbReference type="SAM" id="MobiDB-lite"/>
    </source>
</evidence>
<feature type="compositionally biased region" description="Polar residues" evidence="7">
    <location>
        <begin position="1"/>
        <end position="10"/>
    </location>
</feature>
<evidence type="ECO:0000313" key="10">
    <source>
        <dbReference type="EMBL" id="TMW56578.1"/>
    </source>
</evidence>
<comment type="catalytic activity">
    <reaction evidence="1">
        <text>a 1,2-diacyl-sn-glycero-3-phosphocholine + H2O = a 1,2-diacyl-sn-glycero-3-phosphate + choline + H(+)</text>
        <dbReference type="Rhea" id="RHEA:14445"/>
        <dbReference type="ChEBI" id="CHEBI:15354"/>
        <dbReference type="ChEBI" id="CHEBI:15377"/>
        <dbReference type="ChEBI" id="CHEBI:15378"/>
        <dbReference type="ChEBI" id="CHEBI:57643"/>
        <dbReference type="ChEBI" id="CHEBI:58608"/>
        <dbReference type="EC" id="3.1.4.4"/>
    </reaction>
</comment>
<dbReference type="EC" id="3.1.4.4" evidence="2"/>
<evidence type="ECO:0000256" key="6">
    <source>
        <dbReference type="ARBA" id="ARBA00023098"/>
    </source>
</evidence>
<dbReference type="InterPro" id="IPR025202">
    <property type="entry name" value="PLD-like_dom"/>
</dbReference>
<feature type="region of interest" description="Disordered" evidence="7">
    <location>
        <begin position="1655"/>
        <end position="1695"/>
    </location>
</feature>
<keyword evidence="8" id="KW-0812">Transmembrane</keyword>
<reference evidence="10" key="1">
    <citation type="submission" date="2019-03" db="EMBL/GenBank/DDBJ databases">
        <title>Long read genome sequence of the mycoparasitic Pythium oligandrum ATCC 38472 isolated from sugarbeet rhizosphere.</title>
        <authorList>
            <person name="Gaulin E."/>
        </authorList>
    </citation>
    <scope>NUCLEOTIDE SEQUENCE</scope>
    <source>
        <strain evidence="10">ATCC 38472_TT</strain>
    </source>
</reference>
<feature type="transmembrane region" description="Helical" evidence="8">
    <location>
        <begin position="272"/>
        <end position="297"/>
    </location>
</feature>
<feature type="transmembrane region" description="Helical" evidence="8">
    <location>
        <begin position="603"/>
        <end position="628"/>
    </location>
</feature>
<dbReference type="GO" id="GO:0004630">
    <property type="term" value="F:phospholipase D activity"/>
    <property type="evidence" value="ECO:0007669"/>
    <property type="project" value="UniProtKB-EC"/>
</dbReference>
<evidence type="ECO:0000256" key="2">
    <source>
        <dbReference type="ARBA" id="ARBA00012027"/>
    </source>
</evidence>
<feature type="region of interest" description="Disordered" evidence="7">
    <location>
        <begin position="1030"/>
        <end position="1059"/>
    </location>
</feature>
<feature type="region of interest" description="Disordered" evidence="7">
    <location>
        <begin position="686"/>
        <end position="722"/>
    </location>
</feature>
<evidence type="ECO:0000256" key="5">
    <source>
        <dbReference type="ARBA" id="ARBA00022963"/>
    </source>
</evidence>
<protein>
    <recommendedName>
        <fullName evidence="2">phospholipase D</fullName>
        <ecNumber evidence="2">3.1.4.4</ecNumber>
    </recommendedName>
</protein>
<feature type="domain" description="PLD phosphodiesterase" evidence="9">
    <location>
        <begin position="841"/>
        <end position="868"/>
    </location>
</feature>
<dbReference type="GO" id="GO:0009395">
    <property type="term" value="P:phospholipid catabolic process"/>
    <property type="evidence" value="ECO:0007669"/>
    <property type="project" value="TreeGrafter"/>
</dbReference>
<feature type="compositionally biased region" description="Polar residues" evidence="7">
    <location>
        <begin position="692"/>
        <end position="702"/>
    </location>
</feature>
<keyword evidence="11" id="KW-1185">Reference proteome</keyword>
<dbReference type="InterPro" id="IPR015679">
    <property type="entry name" value="PLipase_D_fam"/>
</dbReference>
<name>A0A8K1FF98_PYTOL</name>
<dbReference type="PANTHER" id="PTHR18896:SF76">
    <property type="entry name" value="PHOSPHOLIPASE"/>
    <property type="match status" value="1"/>
</dbReference>
<dbReference type="CDD" id="cd09138">
    <property type="entry name" value="PLDc_vPLD1_2_yPLD_like_1"/>
    <property type="match status" value="1"/>
</dbReference>
<comment type="caution">
    <text evidence="10">The sequence shown here is derived from an EMBL/GenBank/DDBJ whole genome shotgun (WGS) entry which is preliminary data.</text>
</comment>
<keyword evidence="6" id="KW-0443">Lipid metabolism</keyword>
<evidence type="ECO:0000256" key="1">
    <source>
        <dbReference type="ARBA" id="ARBA00000798"/>
    </source>
</evidence>
<dbReference type="CDD" id="cd09141">
    <property type="entry name" value="PLDc_vPLD1_2_yPLD_like_2"/>
    <property type="match status" value="1"/>
</dbReference>
<dbReference type="Gene3D" id="3.30.870.10">
    <property type="entry name" value="Endonuclease Chain A"/>
    <property type="match status" value="2"/>
</dbReference>
<evidence type="ECO:0000256" key="4">
    <source>
        <dbReference type="ARBA" id="ARBA00022801"/>
    </source>
</evidence>
<feature type="transmembrane region" description="Helical" evidence="8">
    <location>
        <begin position="317"/>
        <end position="341"/>
    </location>
</feature>
<evidence type="ECO:0000259" key="9">
    <source>
        <dbReference type="PROSITE" id="PS50035"/>
    </source>
</evidence>
<keyword evidence="4" id="KW-0378">Hydrolase</keyword>
<feature type="region of interest" description="Disordered" evidence="7">
    <location>
        <begin position="1"/>
        <end position="47"/>
    </location>
</feature>
<organism evidence="10 11">
    <name type="scientific">Pythium oligandrum</name>
    <name type="common">Mycoparasitic fungus</name>
    <dbReference type="NCBI Taxonomy" id="41045"/>
    <lineage>
        <taxon>Eukaryota</taxon>
        <taxon>Sar</taxon>
        <taxon>Stramenopiles</taxon>
        <taxon>Oomycota</taxon>
        <taxon>Peronosporomycetes</taxon>
        <taxon>Pythiales</taxon>
        <taxon>Pythiaceae</taxon>
        <taxon>Pythium</taxon>
    </lineage>
</organism>
<sequence length="1750" mass="198973">MDNPTNTGSIESIPELSFISPGLDLPATPHAPDSRAPSIVAGSDRESVRSLTIMGDAGENTDMEGAFENEIIGSEEGFIQELEGEHTDSDDDDYGEESDGGTQDEIAADGIKFQLNRAVVSRSGVIPCCIFVGRVTWGSVDWEIHFGQKQLLRLQISIFFNLLFQKRRLLREANLPWTIWREKRAEKRVADSPIVQDYIRALLADRDIRNSDPLLSFLEVSPSRAMSRYGPSLKEGYVHMRMNGAFQLPLYSCVNRTIEALYRHLYRTWMRVAFISAVVTFIFPLFLIIVTALPQFFSAQETLVSESGEDVEKHVSATNVFLGLAMIAGLIYAAAFVYKFFDHRLGVIRRWVVLKPNCFAAYRRRSDKEPSEVFLFDKTFTARKGSYRQGVSWMPSGLVVGSRAGFIEIDTGHYYTRLTGLATMMLVCWGIMVISSSLYDYQRVTFSGGVPIGNLPTDEAWVNTVRTNSTNQDYYCGYYFRVPENVTVNVRTDDPGAVISMLPDPSSNQSLPVTPFNFFNADDLGFSVGLFVNTVSRNSLVAVTKKVNVKDDLFVDSGIDVNIENLGTVTFVGLNGSTLLHFSRADHFCEIPIRIAIVEWKILWYYIPLLLVGGMITATSGLLLNYLIKYLGLWHAHVRRDHWYRCVRRLQRLKRQQTEHRYRSFAPEHMSSTQIDNCLLQTSAHDPDPPLSTRTKATSDGSLHSEVHSEASFTEPPPPPPCSIAWHVDGEDTYAAMYKAINEAKFEVLIAGWWVTPDLYLLRPGRKLPPRTNENEKKTNETQLRNLLLLKAEQGVKIYVLIYREVKLALTLNSAYTKRSLMLHPNIRVLRDPIFQIQSLGFWSHHEKIVCVDQSLAFVGGLDLCFGRYDHSGHPLSDPGGDKLEDQTWPGKDYSNPIIKDFIRVNKPFEDLIDRPSQPRMPWHDVHCSVSGPAVQDIAYHFIQRWNFVCSKNDYQLRTGWCICFRSRRFKYLPKCLLPMDFNGWTLRYPSSEVTNLAIPDDTISRTAPIYRNESMEIVEDTFRVNSYPNLRTGRLQDNNRTPDSGHSTSELSVDNTLNKPLTQKDGRCASVLNIEHPQANVCSVQVVRSVSMWSAGVPTETSIHEAYLDVINKAKHFIYIENQFFVSGLHSNNVVRNRILQALLDRIERAIVQKEVFRVYVVMPLLPAFEGNIRSEELTNLHAVMHWQFETISRGRHSLFGALQKLTDDPSAYVSFFGLRKYGILPNGHVSTEQIYIHSKLLIADDQYAILGSANINDRSMAGERDSEIALVIEDTQFEDGLMNERPYRRGVVVGALRRQLFREHLGLADDDETTLDPAAEWSWLRIRNISQRNTKIFESVFDCAPSNRMTSFNTFKDIEVTQIFENQRLNVLKMRKNQAGNGRHVWDQANLKPDDYAPWTDVNGVPINMDNVHLDDFVIDNYKDKNRKKLFMMDHDGWLYARNFSVFQEVRMHNFRKRDKIHYFVTDRLMAQVRRRRWVKKDSGWVPPAISRVSSIVDSSDEEEGEHGRFHSLWRRIRRSESSASLTRGNSFSMGNPRGGAQSLNSTMVLTGQGSYPSSPAISNFRQPGSPVDDPSVQFPRGGAGGSERNSMRHSNTLRDSEVHVRHSGESFRDAITASLKKWKDTHSEYSRRSKFADEYFGKDEDSHAWAHSDRDDSLLESGRGSVRSERSVEGLNTGNGVGKPSTDRGEGECQIGHLKTAATVRKEDESRARGQLSEIRGHLVEFPIDFLKNEFLKPAILPHDIHI</sequence>
<dbReference type="PROSITE" id="PS50035">
    <property type="entry name" value="PLD"/>
    <property type="match status" value="2"/>
</dbReference>
<keyword evidence="8" id="KW-0472">Membrane</keyword>
<dbReference type="SMART" id="SM00155">
    <property type="entry name" value="PLDc"/>
    <property type="match status" value="2"/>
</dbReference>
<gene>
    <name evidence="10" type="ORF">Poli38472_006588</name>
</gene>
<evidence type="ECO:0000256" key="8">
    <source>
        <dbReference type="SAM" id="Phobius"/>
    </source>
</evidence>
<dbReference type="Proteomes" id="UP000794436">
    <property type="component" value="Unassembled WGS sequence"/>
</dbReference>
<dbReference type="Pfam" id="PF00614">
    <property type="entry name" value="PLDc"/>
    <property type="match status" value="1"/>
</dbReference>
<dbReference type="FunFam" id="3.30.870.10:FF:000011">
    <property type="entry name" value="Phospholipase"/>
    <property type="match status" value="1"/>
</dbReference>